<gene>
    <name evidence="3" type="ORF">B0A52_06406</name>
</gene>
<dbReference type="Gene3D" id="3.50.50.60">
    <property type="entry name" value="FAD/NAD(P)-binding domain"/>
    <property type="match status" value="2"/>
</dbReference>
<dbReference type="VEuPathDB" id="FungiDB:PV10_01650"/>
<sequence length="566" mass="65147">MIMPLSEDDYPLESPLGSTRHLRIITVGAGASGLNMIRTLRKHLDNYENVVYEKNPDIGGTWYENRYPGCKCDVPSQNYQFTWRHNPDWSGFYVEAPEILQYLKTVATEQDFWPSVKLSHQVIGAEWFEDEGMWHVKVKNLSSEETFEDQCHFLLDATGVLNKWQFPDIEGLHSFEGPVVHSANWPKELEYANKRVAVIGNGSSGVQIVTKIQPVVKQLVHTVRSATWLMPSQREMILAKVQDKDLLDRLSIFEEAYSEEQRQLFKDRPDLYQKLIKASDQVFNDKYKVLISTSDEAKEMKKFLGEFMKGMLKEDEELMKFLIPEFPVGCRRLVPSVGYMESLHKDNVKVVTEGIERIVPEGLVLKSGETVPVDVIVCATGFNTSFCPKYPLVGRKDDLRDRWSKEVAQAYMSFAVPGMPNFWMFLGPNAPAGHGSVLNITEHIAKFMVKIMKKVQTQNIKSLEPKEQLVKQYAEHVDKFMPRTAWAGACRSWFKNGKTNGSVTVLHPGSRIHYFHMLDEFCGEDFDISYWTENKFQYLGNGTSTRELDGNDPTYYWDDPDQLHYW</sequence>
<evidence type="ECO:0000256" key="1">
    <source>
        <dbReference type="ARBA" id="ARBA00001974"/>
    </source>
</evidence>
<dbReference type="EMBL" id="NAJM01000027">
    <property type="protein sequence ID" value="RVX69761.1"/>
    <property type="molecule type" value="Genomic_DNA"/>
</dbReference>
<evidence type="ECO:0008006" key="5">
    <source>
        <dbReference type="Google" id="ProtNLM"/>
    </source>
</evidence>
<dbReference type="InterPro" id="IPR036188">
    <property type="entry name" value="FAD/NAD-bd_sf"/>
</dbReference>
<dbReference type="OrthoDB" id="74360at2759"/>
<comment type="caution">
    <text evidence="3">The sequence shown here is derived from an EMBL/GenBank/DDBJ whole genome shotgun (WGS) entry which is preliminary data.</text>
</comment>
<dbReference type="Pfam" id="PF13450">
    <property type="entry name" value="NAD_binding_8"/>
    <property type="match status" value="1"/>
</dbReference>
<organism evidence="3 4">
    <name type="scientific">Exophiala mesophila</name>
    <name type="common">Black yeast-like fungus</name>
    <dbReference type="NCBI Taxonomy" id="212818"/>
    <lineage>
        <taxon>Eukaryota</taxon>
        <taxon>Fungi</taxon>
        <taxon>Dikarya</taxon>
        <taxon>Ascomycota</taxon>
        <taxon>Pezizomycotina</taxon>
        <taxon>Eurotiomycetes</taxon>
        <taxon>Chaetothyriomycetidae</taxon>
        <taxon>Chaetothyriales</taxon>
        <taxon>Herpotrichiellaceae</taxon>
        <taxon>Exophiala</taxon>
    </lineage>
</organism>
<evidence type="ECO:0000313" key="4">
    <source>
        <dbReference type="Proteomes" id="UP000288859"/>
    </source>
</evidence>
<name>A0A438N211_EXOME</name>
<dbReference type="AlphaFoldDB" id="A0A438N211"/>
<evidence type="ECO:0000256" key="2">
    <source>
        <dbReference type="ARBA" id="ARBA00010139"/>
    </source>
</evidence>
<evidence type="ECO:0000313" key="3">
    <source>
        <dbReference type="EMBL" id="RVX69761.1"/>
    </source>
</evidence>
<reference evidence="3 4" key="1">
    <citation type="submission" date="2017-03" db="EMBL/GenBank/DDBJ databases">
        <title>Genomes of endolithic fungi from Antarctica.</title>
        <authorList>
            <person name="Coleine C."/>
            <person name="Masonjones S."/>
            <person name="Stajich J.E."/>
        </authorList>
    </citation>
    <scope>NUCLEOTIDE SEQUENCE [LARGE SCALE GENOMIC DNA]</scope>
    <source>
        <strain evidence="3 4">CCFEE 6314</strain>
    </source>
</reference>
<dbReference type="InterPro" id="IPR051209">
    <property type="entry name" value="FAD-bind_Monooxygenase_sf"/>
</dbReference>
<dbReference type="SUPFAM" id="SSF51905">
    <property type="entry name" value="FAD/NAD(P)-binding domain"/>
    <property type="match status" value="2"/>
</dbReference>
<comment type="similarity">
    <text evidence="2">Belongs to the FAD-binding monooxygenase family.</text>
</comment>
<protein>
    <recommendedName>
        <fullName evidence="5">FAD/NAD(P)-binding domain-containing protein</fullName>
    </recommendedName>
</protein>
<dbReference type="PANTHER" id="PTHR42877:SF12">
    <property type="entry name" value="MONOOXYGENASE"/>
    <property type="match status" value="1"/>
</dbReference>
<accession>A0A438N211</accession>
<dbReference type="PANTHER" id="PTHR42877">
    <property type="entry name" value="L-ORNITHINE N(5)-MONOOXYGENASE-RELATED"/>
    <property type="match status" value="1"/>
</dbReference>
<proteinExistence type="inferred from homology"/>
<dbReference type="Proteomes" id="UP000288859">
    <property type="component" value="Unassembled WGS sequence"/>
</dbReference>
<comment type="cofactor">
    <cofactor evidence="1">
        <name>FAD</name>
        <dbReference type="ChEBI" id="CHEBI:57692"/>
    </cofactor>
</comment>